<dbReference type="KEGG" id="nec:KGD82_23175"/>
<name>A0A975L7S5_9ACTN</name>
<evidence type="ECO:0000259" key="3">
    <source>
        <dbReference type="Pfam" id="PF08044"/>
    </source>
</evidence>
<dbReference type="InterPro" id="IPR012551">
    <property type="entry name" value="DUF1707_SHOCT-like"/>
</dbReference>
<dbReference type="Proteomes" id="UP000682416">
    <property type="component" value="Chromosome"/>
</dbReference>
<keyword evidence="5" id="KW-1185">Reference proteome</keyword>
<sequence length="157" mass="16897">MAELEPGRSYRLSDTERDEALGKLRTAFEEGRLDTEEHDQRSDAALRAVNSADLVPLFDDLPTRLAPSAVAVPEPAAPTSPAVPDETTDEVSEKDKGVNVGGLLGWGGFLLLVWGTPSFVSGNVYAITVFLGFFCLMVIGPLVGQLVAQRRRRELGG</sequence>
<feature type="transmembrane region" description="Helical" evidence="2">
    <location>
        <begin position="122"/>
        <end position="143"/>
    </location>
</feature>
<accession>A0A975L7S5</accession>
<gene>
    <name evidence="4" type="ORF">KGD82_23175</name>
</gene>
<feature type="region of interest" description="Disordered" evidence="1">
    <location>
        <begin position="72"/>
        <end position="94"/>
    </location>
</feature>
<reference evidence="4" key="1">
    <citation type="submission" date="2021-05" db="EMBL/GenBank/DDBJ databases">
        <authorList>
            <person name="Kaiqin L."/>
            <person name="Jian G."/>
        </authorList>
    </citation>
    <scope>NUCLEOTIDE SEQUENCE</scope>
    <source>
        <strain evidence="4">HDS5</strain>
    </source>
</reference>
<proteinExistence type="predicted"/>
<evidence type="ECO:0000313" key="4">
    <source>
        <dbReference type="EMBL" id="QVJ01104.1"/>
    </source>
</evidence>
<keyword evidence="2" id="KW-0812">Transmembrane</keyword>
<dbReference type="RefSeq" id="WP_378745229.1">
    <property type="nucleotide sequence ID" value="NZ_CBDRIY010000030.1"/>
</dbReference>
<evidence type="ECO:0000313" key="5">
    <source>
        <dbReference type="Proteomes" id="UP000682416"/>
    </source>
</evidence>
<keyword evidence="2" id="KW-1133">Transmembrane helix</keyword>
<dbReference type="Pfam" id="PF08044">
    <property type="entry name" value="DUF1707"/>
    <property type="match status" value="1"/>
</dbReference>
<evidence type="ECO:0000256" key="1">
    <source>
        <dbReference type="SAM" id="MobiDB-lite"/>
    </source>
</evidence>
<dbReference type="EMBL" id="CP074402">
    <property type="protein sequence ID" value="QVJ01104.1"/>
    <property type="molecule type" value="Genomic_DNA"/>
</dbReference>
<evidence type="ECO:0000256" key="2">
    <source>
        <dbReference type="SAM" id="Phobius"/>
    </source>
</evidence>
<protein>
    <submittedName>
        <fullName evidence="4">DUF1707 domain-containing protein</fullName>
    </submittedName>
</protein>
<feature type="compositionally biased region" description="Low complexity" evidence="1">
    <location>
        <begin position="72"/>
        <end position="84"/>
    </location>
</feature>
<organism evidence="4 5">
    <name type="scientific">Nocardiopsis eucommiae</name>
    <dbReference type="NCBI Taxonomy" id="2831970"/>
    <lineage>
        <taxon>Bacteria</taxon>
        <taxon>Bacillati</taxon>
        <taxon>Actinomycetota</taxon>
        <taxon>Actinomycetes</taxon>
        <taxon>Streptosporangiales</taxon>
        <taxon>Nocardiopsidaceae</taxon>
        <taxon>Nocardiopsis</taxon>
    </lineage>
</organism>
<dbReference type="AlphaFoldDB" id="A0A975L7S5"/>
<feature type="transmembrane region" description="Helical" evidence="2">
    <location>
        <begin position="98"/>
        <end position="116"/>
    </location>
</feature>
<feature type="domain" description="DUF1707" evidence="3">
    <location>
        <begin position="11"/>
        <end position="62"/>
    </location>
</feature>
<keyword evidence="2" id="KW-0472">Membrane</keyword>